<protein>
    <submittedName>
        <fullName evidence="1">Uncharacterized protein</fullName>
    </submittedName>
</protein>
<name>A0A821HH67_9BILA</name>
<dbReference type="EMBL" id="CAJOBS010001100">
    <property type="protein sequence ID" value="CAF4687920.1"/>
    <property type="molecule type" value="Genomic_DNA"/>
</dbReference>
<gene>
    <name evidence="1" type="ORF">TOA249_LOCUS16268</name>
</gene>
<evidence type="ECO:0000313" key="2">
    <source>
        <dbReference type="Proteomes" id="UP000663838"/>
    </source>
</evidence>
<evidence type="ECO:0000313" key="1">
    <source>
        <dbReference type="EMBL" id="CAF4687920.1"/>
    </source>
</evidence>
<comment type="caution">
    <text evidence="1">The sequence shown here is derived from an EMBL/GenBank/DDBJ whole genome shotgun (WGS) entry which is preliminary data.</text>
</comment>
<accession>A0A821HH67</accession>
<reference evidence="1" key="1">
    <citation type="submission" date="2021-02" db="EMBL/GenBank/DDBJ databases">
        <authorList>
            <person name="Nowell W R."/>
        </authorList>
    </citation>
    <scope>NUCLEOTIDE SEQUENCE</scope>
</reference>
<sequence>HDESTYKSGEISAKRWIVEDNAPFYNKGRGRSIMASEFLVMHDSGPFFSLNDKEFKRASNKYPDLNNDSNITYETQTASATMNIGGNNYFDNETILKQFERLFQLLYFKVAYKDHDFVCLVDNARTHTAAEYSVNDFAMKPGGRCPVDAIEYVDDQNVKVTIECYDDDGESKGLLKLAEELNLHIPQNCKLLELKEIVSEHAAFKNVSKLEKLGAKYGIKIIFAPKFHCETNPIEGFWCHSKQFIRKNTDQTFQALVSLMEEAKENFTERDIHLKLFRRFWRTIKAYSEGKDYLEVLTTFFSGLCKDKILSHRKITNANIDD</sequence>
<proteinExistence type="predicted"/>
<dbReference type="Gene3D" id="3.30.420.10">
    <property type="entry name" value="Ribonuclease H-like superfamily/Ribonuclease H"/>
    <property type="match status" value="1"/>
</dbReference>
<dbReference type="InterPro" id="IPR036397">
    <property type="entry name" value="RNaseH_sf"/>
</dbReference>
<feature type="non-terminal residue" evidence="1">
    <location>
        <position position="1"/>
    </location>
</feature>
<dbReference type="AlphaFoldDB" id="A0A821HH67"/>
<dbReference type="GO" id="GO:0003676">
    <property type="term" value="F:nucleic acid binding"/>
    <property type="evidence" value="ECO:0007669"/>
    <property type="project" value="InterPro"/>
</dbReference>
<organism evidence="1 2">
    <name type="scientific">Rotaria socialis</name>
    <dbReference type="NCBI Taxonomy" id="392032"/>
    <lineage>
        <taxon>Eukaryota</taxon>
        <taxon>Metazoa</taxon>
        <taxon>Spiralia</taxon>
        <taxon>Gnathifera</taxon>
        <taxon>Rotifera</taxon>
        <taxon>Eurotatoria</taxon>
        <taxon>Bdelloidea</taxon>
        <taxon>Philodinida</taxon>
        <taxon>Philodinidae</taxon>
        <taxon>Rotaria</taxon>
    </lineage>
</organism>
<dbReference type="Proteomes" id="UP000663838">
    <property type="component" value="Unassembled WGS sequence"/>
</dbReference>